<comment type="similarity">
    <text evidence="1">Belongs to the aldolase LacD family.</text>
</comment>
<dbReference type="InterPro" id="IPR002915">
    <property type="entry name" value="DeoC/FbaB/LacD_aldolase"/>
</dbReference>
<dbReference type="Gene3D" id="3.20.20.70">
    <property type="entry name" value="Aldolase class I"/>
    <property type="match status" value="1"/>
</dbReference>
<proteinExistence type="inferred from homology"/>
<keyword evidence="4" id="KW-1185">Reference proteome</keyword>
<evidence type="ECO:0000256" key="1">
    <source>
        <dbReference type="ARBA" id="ARBA00008679"/>
    </source>
</evidence>
<dbReference type="Proteomes" id="UP001281447">
    <property type="component" value="Unassembled WGS sequence"/>
</dbReference>
<reference evidence="3 4" key="1">
    <citation type="submission" date="2023-10" db="EMBL/GenBank/DDBJ databases">
        <title>Virgibacillus halophilus 5B73C genome.</title>
        <authorList>
            <person name="Miliotis G."/>
            <person name="Sengupta P."/>
            <person name="Hameed A."/>
            <person name="Chuvochina M."/>
            <person name="Mcdonagh F."/>
            <person name="Simpson A.C."/>
            <person name="Singh N.K."/>
            <person name="Rekha P.D."/>
            <person name="Raman K."/>
            <person name="Hugenholtz P."/>
            <person name="Venkateswaran K."/>
        </authorList>
    </citation>
    <scope>NUCLEOTIDE SEQUENCE [LARGE SCALE GENOMIC DNA]</scope>
    <source>
        <strain evidence="3 4">5B73C</strain>
    </source>
</reference>
<gene>
    <name evidence="3" type="ORF">RWE15_04425</name>
</gene>
<keyword evidence="2" id="KW-0456">Lyase</keyword>
<accession>A0ABU5C3T4</accession>
<dbReference type="SUPFAM" id="SSF51569">
    <property type="entry name" value="Aldolase"/>
    <property type="match status" value="1"/>
</dbReference>
<organism evidence="3 4">
    <name type="scientific">Tigheibacillus halophilus</name>
    <dbReference type="NCBI Taxonomy" id="361280"/>
    <lineage>
        <taxon>Bacteria</taxon>
        <taxon>Bacillati</taxon>
        <taxon>Bacillota</taxon>
        <taxon>Bacilli</taxon>
        <taxon>Bacillales</taxon>
        <taxon>Bacillaceae</taxon>
        <taxon>Tigheibacillus</taxon>
    </lineage>
</organism>
<dbReference type="PANTHER" id="PTHR39340:SF1">
    <property type="entry name" value="SULFOFRUCTOSEPHOSPHATE ALDOLASE"/>
    <property type="match status" value="1"/>
</dbReference>
<dbReference type="EMBL" id="JAWDIP010000003">
    <property type="protein sequence ID" value="MDY0393840.1"/>
    <property type="molecule type" value="Genomic_DNA"/>
</dbReference>
<evidence type="ECO:0000313" key="4">
    <source>
        <dbReference type="Proteomes" id="UP001281447"/>
    </source>
</evidence>
<sequence>MNRTAGKQKGLEAISDEKGIVLATAMDQRGSLGKMIQGFNDQISYEEGLTRFKEGISDVLGNQSASLLLDPEYGWPAAEKLQEGVGLIMAYEKTGYDATEKGRLPNLVDFYAVQDLVKSGASAVKLLVYYDINEEEKYNDIKKNFHQKSRR</sequence>
<protein>
    <recommendedName>
        <fullName evidence="5">Tagatose 1,6-diphosphate aldolase</fullName>
    </recommendedName>
</protein>
<dbReference type="Pfam" id="PF01791">
    <property type="entry name" value="DeoC"/>
    <property type="match status" value="1"/>
</dbReference>
<comment type="caution">
    <text evidence="3">The sequence shown here is derived from an EMBL/GenBank/DDBJ whole genome shotgun (WGS) entry which is preliminary data.</text>
</comment>
<dbReference type="InterPro" id="IPR013785">
    <property type="entry name" value="Aldolase_TIM"/>
</dbReference>
<evidence type="ECO:0000313" key="3">
    <source>
        <dbReference type="EMBL" id="MDY0393840.1"/>
    </source>
</evidence>
<dbReference type="PANTHER" id="PTHR39340">
    <property type="entry name" value="SULFOFRUCTOSEPHOSPHATE ALDOLASE"/>
    <property type="match status" value="1"/>
</dbReference>
<evidence type="ECO:0000256" key="2">
    <source>
        <dbReference type="ARBA" id="ARBA00023239"/>
    </source>
</evidence>
<name>A0ABU5C3T4_9BACI</name>
<evidence type="ECO:0008006" key="5">
    <source>
        <dbReference type="Google" id="ProtNLM"/>
    </source>
</evidence>
<dbReference type="InterPro" id="IPR050552">
    <property type="entry name" value="LacD_aldolase"/>
</dbReference>